<protein>
    <submittedName>
        <fullName evidence="2">Uncharacterized protein</fullName>
    </submittedName>
</protein>
<evidence type="ECO:0000313" key="2">
    <source>
        <dbReference type="EMBL" id="ELU43955.1"/>
    </source>
</evidence>
<feature type="transmembrane region" description="Helical" evidence="1">
    <location>
        <begin position="6"/>
        <end position="26"/>
    </location>
</feature>
<dbReference type="HOGENOM" id="CLU_1251424_0_0_1"/>
<accession>L8X149</accession>
<organism evidence="2 3">
    <name type="scientific">Thanatephorus cucumeris (strain AG1-IA)</name>
    <name type="common">Rice sheath blight fungus</name>
    <name type="synonym">Rhizoctonia solani</name>
    <dbReference type="NCBI Taxonomy" id="983506"/>
    <lineage>
        <taxon>Eukaryota</taxon>
        <taxon>Fungi</taxon>
        <taxon>Dikarya</taxon>
        <taxon>Basidiomycota</taxon>
        <taxon>Agaricomycotina</taxon>
        <taxon>Agaricomycetes</taxon>
        <taxon>Cantharellales</taxon>
        <taxon>Ceratobasidiaceae</taxon>
        <taxon>Rhizoctonia</taxon>
        <taxon>Rhizoctonia solani AG-1</taxon>
    </lineage>
</organism>
<keyword evidence="1" id="KW-1133">Transmembrane helix</keyword>
<sequence>MVVDSWTGVVEIVVVGVVGVGVCVGVGDGVGVCVGVGVGVGVCVCVCVCVVVVAGAEAVVGIVLLSEPEVVITGVDVRDVPVSVGGEEIDSCDEVCVSDTAEEGPEVVDTVDTVERDTSSVEDVVGNVGIEVVDGKALVISLCVVVTELAGWGKWLEGLMLMFAHLLLSVSLVSLVSSGVMSVLPRRWMKGPVSFERVCQTHEAWWSLRRFAIEWWVVAPV</sequence>
<comment type="caution">
    <text evidence="2">The sequence shown here is derived from an EMBL/GenBank/DDBJ whole genome shotgun (WGS) entry which is preliminary data.</text>
</comment>
<proteinExistence type="predicted"/>
<dbReference type="AlphaFoldDB" id="L8X149"/>
<evidence type="ECO:0000256" key="1">
    <source>
        <dbReference type="SAM" id="Phobius"/>
    </source>
</evidence>
<evidence type="ECO:0000313" key="3">
    <source>
        <dbReference type="Proteomes" id="UP000011668"/>
    </source>
</evidence>
<name>L8X149_THACA</name>
<dbReference type="Proteomes" id="UP000011668">
    <property type="component" value="Unassembled WGS sequence"/>
</dbReference>
<gene>
    <name evidence="2" type="ORF">AG1IA_02011</name>
</gene>
<keyword evidence="1" id="KW-0812">Transmembrane</keyword>
<feature type="transmembrane region" description="Helical" evidence="1">
    <location>
        <begin position="33"/>
        <end position="56"/>
    </location>
</feature>
<feature type="transmembrane region" description="Helical" evidence="1">
    <location>
        <begin position="159"/>
        <end position="184"/>
    </location>
</feature>
<keyword evidence="3" id="KW-1185">Reference proteome</keyword>
<keyword evidence="1" id="KW-0472">Membrane</keyword>
<reference evidence="2 3" key="1">
    <citation type="journal article" date="2013" name="Nat. Commun.">
        <title>The evolution and pathogenic mechanisms of the rice sheath blight pathogen.</title>
        <authorList>
            <person name="Zheng A."/>
            <person name="Lin R."/>
            <person name="Xu L."/>
            <person name="Qin P."/>
            <person name="Tang C."/>
            <person name="Ai P."/>
            <person name="Zhang D."/>
            <person name="Liu Y."/>
            <person name="Sun Z."/>
            <person name="Feng H."/>
            <person name="Wang Y."/>
            <person name="Chen Y."/>
            <person name="Liang X."/>
            <person name="Fu R."/>
            <person name="Li Q."/>
            <person name="Zhang J."/>
            <person name="Yu X."/>
            <person name="Xie Z."/>
            <person name="Ding L."/>
            <person name="Guan P."/>
            <person name="Tang J."/>
            <person name="Liang Y."/>
            <person name="Wang S."/>
            <person name="Deng Q."/>
            <person name="Li S."/>
            <person name="Zhu J."/>
            <person name="Wang L."/>
            <person name="Liu H."/>
            <person name="Li P."/>
        </authorList>
    </citation>
    <scope>NUCLEOTIDE SEQUENCE [LARGE SCALE GENOMIC DNA]</scope>
    <source>
        <strain evidence="3">AG-1 IA</strain>
    </source>
</reference>
<dbReference type="EMBL" id="AFRT01000457">
    <property type="protein sequence ID" value="ELU43955.1"/>
    <property type="molecule type" value="Genomic_DNA"/>
</dbReference>